<keyword evidence="3" id="KW-1185">Reference proteome</keyword>
<dbReference type="EMBL" id="BAABCN010000008">
    <property type="protein sequence ID" value="GAA3883870.1"/>
    <property type="molecule type" value="Genomic_DNA"/>
</dbReference>
<feature type="compositionally biased region" description="Low complexity" evidence="1">
    <location>
        <begin position="764"/>
        <end position="803"/>
    </location>
</feature>
<dbReference type="Gene3D" id="3.40.190.10">
    <property type="entry name" value="Periplasmic binding protein-like II"/>
    <property type="match status" value="2"/>
</dbReference>
<feature type="region of interest" description="Disordered" evidence="1">
    <location>
        <begin position="764"/>
        <end position="810"/>
    </location>
</feature>
<evidence type="ECO:0000256" key="1">
    <source>
        <dbReference type="SAM" id="MobiDB-lite"/>
    </source>
</evidence>
<evidence type="ECO:0008006" key="4">
    <source>
        <dbReference type="Google" id="ProtNLM"/>
    </source>
</evidence>
<organism evidence="2 3">
    <name type="scientific">Leifsonia kafniensis</name>
    <dbReference type="NCBI Taxonomy" id="475957"/>
    <lineage>
        <taxon>Bacteria</taxon>
        <taxon>Bacillati</taxon>
        <taxon>Actinomycetota</taxon>
        <taxon>Actinomycetes</taxon>
        <taxon>Micrococcales</taxon>
        <taxon>Microbacteriaceae</taxon>
        <taxon>Leifsonia</taxon>
    </lineage>
</organism>
<evidence type="ECO:0000313" key="2">
    <source>
        <dbReference type="EMBL" id="GAA3883870.1"/>
    </source>
</evidence>
<dbReference type="Proteomes" id="UP001501803">
    <property type="component" value="Unassembled WGS sequence"/>
</dbReference>
<comment type="caution">
    <text evidence="2">The sequence shown here is derived from an EMBL/GenBank/DDBJ whole genome shotgun (WGS) entry which is preliminary data.</text>
</comment>
<dbReference type="SUPFAM" id="SSF53850">
    <property type="entry name" value="Periplasmic binding protein-like II"/>
    <property type="match status" value="1"/>
</dbReference>
<name>A0ABP7KPK3_9MICO</name>
<gene>
    <name evidence="2" type="ORF">GCM10022381_27570</name>
</gene>
<evidence type="ECO:0000313" key="3">
    <source>
        <dbReference type="Proteomes" id="UP001501803"/>
    </source>
</evidence>
<dbReference type="RefSeq" id="WP_345067722.1">
    <property type="nucleotide sequence ID" value="NZ_BAABCN010000008.1"/>
</dbReference>
<sequence length="846" mass="87169">MRSTRNHPAPDRTLMRAVATGLVVGLATTALLGFGGAKFSTAQAADTANSSVTVKATDQDPDAKNAPLPDLAVTVSQTENLMSQGVLVSWTGGIHSTVPSGDSNGGANFLQIAQCWGDDPLNPGQPDRTTCQYGAFRSAGSARDNFVSSDAVVAPEDVQFTSPEAGPFDPTYTSIPFRSATGKTISSIGENHEKLDVDVNTNEFFTQYTSNEVKWAGSGSAGTGATRFEVQTALQSPGLGCGAPEAKPDGTTAPRSCWLVVIPRGTADPGVSSITKSGLFWSSWKHRIAVKLDFKPIGLTCPIGSAERQVAGSELVAGAVASWQPTLCGSTGGAVYTISKGAESDALQTSLTQQSAPLALTTRASSSELTDSLAYAPVALTGLSIGFAIDRQPDPGEGTPESVTEQTGTSFSEIKLTPRLIAKLLTNSYLDSLPTFADKTHLGFTSTADAGHNARNLVLDPDFRAINDPEWDYESLISPSLADLLVPQGRSDAAWQLWRYVLSDPEAVDFLAGKADPWEMVVNPWTTTDAEANLSESAFVVPREDFPKADPAEQAGGNDGSLPINVVSWRPYTNDLDQAGYLTLRGDGQVLGLWDPTSSPAKYTKSPRNLPGQQRVLSLTDTASAARYQVVSASLQNASGSFVAPTTESLTAAAAAMTPVVGQSQVYEYDPAGAAAVAAPTAYPLAMPVYAAANPRSTDATARADYATFIRYAVTEGQKPGTDPGTLPAGYAPIPPGWRDQALAAANVIQSGGAVVTPSNPAVAPPVASGSAAVPASPSSNVSAPAAAAPAAGPSASGSTAAVLGNETPADPDTGGLAAAIPVGGMSGLAAAAAVPLLSRIRRKSL</sequence>
<reference evidence="3" key="1">
    <citation type="journal article" date="2019" name="Int. J. Syst. Evol. Microbiol.">
        <title>The Global Catalogue of Microorganisms (GCM) 10K type strain sequencing project: providing services to taxonomists for standard genome sequencing and annotation.</title>
        <authorList>
            <consortium name="The Broad Institute Genomics Platform"/>
            <consortium name="The Broad Institute Genome Sequencing Center for Infectious Disease"/>
            <person name="Wu L."/>
            <person name="Ma J."/>
        </authorList>
    </citation>
    <scope>NUCLEOTIDE SEQUENCE [LARGE SCALE GENOMIC DNA]</scope>
    <source>
        <strain evidence="3">JCM 17021</strain>
    </source>
</reference>
<accession>A0ABP7KPK3</accession>
<proteinExistence type="predicted"/>
<protein>
    <recommendedName>
        <fullName evidence="4">PBP domain-containing protein</fullName>
    </recommendedName>
</protein>